<feature type="region of interest" description="Disordered" evidence="1">
    <location>
        <begin position="1358"/>
        <end position="1391"/>
    </location>
</feature>
<feature type="compositionally biased region" description="Low complexity" evidence="1">
    <location>
        <begin position="158"/>
        <end position="174"/>
    </location>
</feature>
<feature type="compositionally biased region" description="Polar residues" evidence="1">
    <location>
        <begin position="1571"/>
        <end position="1586"/>
    </location>
</feature>
<dbReference type="EMBL" id="CM015712">
    <property type="protein sequence ID" value="KAF3708246.1"/>
    <property type="molecule type" value="Genomic_DNA"/>
</dbReference>
<reference evidence="2 3" key="1">
    <citation type="submission" date="2019-02" db="EMBL/GenBank/DDBJ databases">
        <title>Opniocepnalus argus genome.</title>
        <authorList>
            <person name="Zhou C."/>
            <person name="Xiao S."/>
        </authorList>
    </citation>
    <scope>NUCLEOTIDE SEQUENCE [LARGE SCALE GENOMIC DNA]</scope>
    <source>
        <strain evidence="2">OARG1902GOOAL</strain>
        <tissue evidence="2">Muscle</tissue>
    </source>
</reference>
<feature type="compositionally biased region" description="Basic and acidic residues" evidence="1">
    <location>
        <begin position="1602"/>
        <end position="1612"/>
    </location>
</feature>
<dbReference type="PANTHER" id="PTHR14931:SF2">
    <property type="entry name" value="LIGAND DEPENDENT NUCLEAR RECEPTOR COREPRESSOR"/>
    <property type="match status" value="1"/>
</dbReference>
<feature type="region of interest" description="Disordered" evidence="1">
    <location>
        <begin position="1212"/>
        <end position="1249"/>
    </location>
</feature>
<feature type="compositionally biased region" description="Polar residues" evidence="1">
    <location>
        <begin position="940"/>
        <end position="956"/>
    </location>
</feature>
<feature type="region of interest" description="Disordered" evidence="1">
    <location>
        <begin position="770"/>
        <end position="810"/>
    </location>
</feature>
<evidence type="ECO:0000313" key="2">
    <source>
        <dbReference type="EMBL" id="KAF3708246.1"/>
    </source>
</evidence>
<feature type="region of interest" description="Disordered" evidence="1">
    <location>
        <begin position="456"/>
        <end position="485"/>
    </location>
</feature>
<feature type="region of interest" description="Disordered" evidence="1">
    <location>
        <begin position="940"/>
        <end position="969"/>
    </location>
</feature>
<feature type="compositionally biased region" description="Polar residues" evidence="1">
    <location>
        <begin position="1505"/>
        <end position="1520"/>
    </location>
</feature>
<proteinExistence type="predicted"/>
<keyword evidence="3" id="KW-1185">Reference proteome</keyword>
<evidence type="ECO:0000256" key="1">
    <source>
        <dbReference type="SAM" id="MobiDB-lite"/>
    </source>
</evidence>
<dbReference type="Pfam" id="PF15090">
    <property type="entry name" value="DUF4553"/>
    <property type="match status" value="1"/>
</dbReference>
<gene>
    <name evidence="2" type="ORF">EXN66_Car001420</name>
</gene>
<reference evidence="3" key="2">
    <citation type="submission" date="2019-02" db="EMBL/GenBank/DDBJ databases">
        <title>Opniocepnalus argus Var Kimnra genome.</title>
        <authorList>
            <person name="Zhou C."/>
            <person name="Xiao S."/>
        </authorList>
    </citation>
    <scope>NUCLEOTIDE SEQUENCE [LARGE SCALE GENOMIC DNA]</scope>
</reference>
<sequence length="1830" mass="202106">MASQCKRQQCTIDRLGFRQELDSWRHKLIHCVGFESILEGLFGPELVEDLKLFKDEPVAVSDWSFDENCLFCCLRRDKVKEHLIDLGNEGLESTHRPLLIKDQSTISRLEKQAEEFLSAVLSRKDVPKFSDPHIPVVAQDILQKMIRQFAAEYTSKTSSPQDSCSDSQACSDQSLPTVPFQARASPSTSPAAPLTGPAHNQNPVLSKLLMADQDAPLDLTIKKPLAESSEQDGVLDLSIKKNRCSSSQPVHSSCLSPGALMLKGESTDLHVTKAKDLQSTSTLEQFMAKLCPHHQRQIVDAIGFLQTEVKALASTNTHQASNSTSGIRGTACSTTQFIPVTPEKSCPELSFSSESTPKLEVQNISPFAASSCTIERAPENAVSLKTSVTARSAIDLRSPGLGSNHALVTHTSPPVDTESNHYGNHAPLKMKIMTSNVADGKKLSCVLNASLSTHSDTLEDRQVNSVSSNKTETHSARLSSSVKRHNQAGHQYQARQKETLGQAKDTPAKIISVHMTIPSDSPRTARKTFRASTDHRNRDSACRGMADPDFEHCDIVFIDKPITECFKEQRRSILPRRNARKSTRGHMYSDQIWELKTVRTLAGRGNCPNPMPELITLVTPKQILSKPEGVPPVDMPVGPCRETMNQQIPTEELDESIIPGTGEMVDVAVSEVHVIVETSQTDQFENKGQSPPTPIMSSLTENKQEDLNTDVEEDTSAVSGKTAKSEESAAQVSFEAEKNNKPDFQKDICKCTEQIEADTVVEPENITTEEAEPHLSSNTLYNDQPLLNQNNAPSPPSAVNQVRKSEEIDDEQPLKLQPEAQIHYNSEMTEKLNTTGSADRPLVTETEIKTSEAVVDNVIPLETDDNDNDSDVSSKTLDALLKKLPPWRRKRGTIISLPKQLKGKQPVIVGYFNGRPISASDRSLRRRSSNSLTLPIKKTLISSQNTPAKTSSTVENKSLEQPPPETHKPVKLFESVPMIDHRTEPSSDIPLTPTSKLLSMTKQMQKQKKVQSDKDTFLVLCDHPVDCPPSTESTRQLRSASQKLAGSLVSSPTVHAVSPKPTAAHALESTEQLPSLSLLPPLPDTSSLIMPLTTASFEQSQQNIVTESTVELNCGIKPQLVETISKEKQKNEVECRMQTKQKLRSAKVVDDSKTEKSELIGERSSPLESLSPIKTEMQAQIPLRNKSFLRKEAETSDYLPNVAYLEDRLARGDDSSCSMSDKPTRMPLRSESSKTEMFHLSQSPQVDNKKVALRSPRLAAPSTSALTATGRQSDIACPIRIMPERITKAQAKPCPLSVTSVLPQSSGMPVIAPRPEPPKQTANKFFQTLTGEESQHLITNLNIKYDKMQKGWVQMDREGQPGTKYKSKADRQAAIWKSKRRARKPKSSEHQKYSPVQMLFMKGFNLTSICRWFLESTETKSLVIVKKVNTRLPSETQLCFHSSSSASGTSQGVFPSLQAERLKKHLKKFAIASPVKSNPKSQKLIAKALQQVATVVKGKERREMSSTMRTLSKSHSSAQACKQRGESQKSSGKSKNPASARILRKYSNIREKLQVHQTTVRLKKVSKDLKSNNMERLPTTKSTARSSLKAKKSPLSVSKQMRGSEAKMERRKAMGGRKNTKQPVQEKVVRAQGSSRASKDATKKELPKRRSQRLGSLKIPDRNSAYTSKSSVDNKKTFEGQKVEVEKPSVSKMNGAKIQTKESSQSTLAEFKGTETAVETPQQSIDVKFPTSPDQVLTRSQRKMEIAVPVSGSPSHASKRATKTVTTKNASPRIVRKAEEPTLTRSGALKTSLKRSRAALFPRSTTKLSTKRALGSFETPAKRTRTSFSK</sequence>
<name>A0A6G1R1J9_CHAAH</name>
<dbReference type="Proteomes" id="UP000503349">
    <property type="component" value="Chromosome 1"/>
</dbReference>
<feature type="compositionally biased region" description="Low complexity" evidence="1">
    <location>
        <begin position="184"/>
        <end position="193"/>
    </location>
</feature>
<feature type="compositionally biased region" description="Polar residues" evidence="1">
    <location>
        <begin position="463"/>
        <end position="481"/>
    </location>
</feature>
<feature type="compositionally biased region" description="Basic and acidic residues" evidence="1">
    <location>
        <begin position="1672"/>
        <end position="1689"/>
    </location>
</feature>
<feature type="region of interest" description="Disordered" evidence="1">
    <location>
        <begin position="679"/>
        <end position="698"/>
    </location>
</feature>
<dbReference type="OrthoDB" id="10028342at2759"/>
<feature type="compositionally biased region" description="Polar residues" evidence="1">
    <location>
        <begin position="775"/>
        <end position="802"/>
    </location>
</feature>
<dbReference type="InterPro" id="IPR028104">
    <property type="entry name" value="DUF4553"/>
</dbReference>
<feature type="region of interest" description="Disordered" evidence="1">
    <location>
        <begin position="156"/>
        <end position="201"/>
    </location>
</feature>
<feature type="region of interest" description="Disordered" evidence="1">
    <location>
        <begin position="704"/>
        <end position="738"/>
    </location>
</feature>
<keyword evidence="2" id="KW-0675">Receptor</keyword>
<organism evidence="2 3">
    <name type="scientific">Channa argus</name>
    <name type="common">Northern snakehead</name>
    <name type="synonym">Ophicephalus argus</name>
    <dbReference type="NCBI Taxonomy" id="215402"/>
    <lineage>
        <taxon>Eukaryota</taxon>
        <taxon>Metazoa</taxon>
        <taxon>Chordata</taxon>
        <taxon>Craniata</taxon>
        <taxon>Vertebrata</taxon>
        <taxon>Euteleostomi</taxon>
        <taxon>Actinopterygii</taxon>
        <taxon>Neopterygii</taxon>
        <taxon>Teleostei</taxon>
        <taxon>Neoteleostei</taxon>
        <taxon>Acanthomorphata</taxon>
        <taxon>Anabantaria</taxon>
        <taxon>Anabantiformes</taxon>
        <taxon>Channoidei</taxon>
        <taxon>Channidae</taxon>
        <taxon>Channa</taxon>
    </lineage>
</organism>
<feature type="compositionally biased region" description="Polar residues" evidence="1">
    <location>
        <begin position="1528"/>
        <end position="1537"/>
    </location>
</feature>
<feature type="region of interest" description="Disordered" evidence="1">
    <location>
        <begin position="1555"/>
        <end position="1830"/>
    </location>
</feature>
<protein>
    <submittedName>
        <fullName evidence="2">Ligand-dependent nuclear receptor corepressor-like protein</fullName>
    </submittedName>
</protein>
<accession>A0A6G1R1J9</accession>
<dbReference type="PANTHER" id="PTHR14931">
    <property type="entry name" value="GENE 340-RELATED"/>
    <property type="match status" value="1"/>
</dbReference>
<feature type="region of interest" description="Disordered" evidence="1">
    <location>
        <begin position="1498"/>
        <end position="1540"/>
    </location>
</feature>
<evidence type="ECO:0000313" key="3">
    <source>
        <dbReference type="Proteomes" id="UP000503349"/>
    </source>
</evidence>